<proteinExistence type="inferred from homology"/>
<name>A0A067P4C9_9AGAM</name>
<keyword evidence="2 4" id="KW-0378">Hydrolase</keyword>
<dbReference type="OrthoDB" id="45007at2759"/>
<dbReference type="SUPFAM" id="SSF56300">
    <property type="entry name" value="Metallo-dependent phosphatases"/>
    <property type="match status" value="1"/>
</dbReference>
<dbReference type="PANTHER" id="PTHR22953:SF145">
    <property type="entry name" value="PURPLE ACID PHOSPHATASE"/>
    <property type="match status" value="1"/>
</dbReference>
<evidence type="ECO:0000256" key="3">
    <source>
        <dbReference type="ARBA" id="ARBA00023180"/>
    </source>
</evidence>
<dbReference type="InParanoid" id="A0A067P4C9"/>
<dbReference type="InterPro" id="IPR008963">
    <property type="entry name" value="Purple_acid_Pase-like_N"/>
</dbReference>
<dbReference type="Proteomes" id="UP000027265">
    <property type="component" value="Unassembled WGS sequence"/>
</dbReference>
<dbReference type="SUPFAM" id="SSF49363">
    <property type="entry name" value="Purple acid phosphatase, N-terminal domain"/>
    <property type="match status" value="1"/>
</dbReference>
<comment type="similarity">
    <text evidence="4">Belongs to the metallophosphoesterase superfamily. Purple acid phosphatase family.</text>
</comment>
<evidence type="ECO:0000313" key="9">
    <source>
        <dbReference type="Proteomes" id="UP000027265"/>
    </source>
</evidence>
<evidence type="ECO:0000313" key="8">
    <source>
        <dbReference type="EMBL" id="KDQ49768.1"/>
    </source>
</evidence>
<dbReference type="Pfam" id="PF00149">
    <property type="entry name" value="Metallophos"/>
    <property type="match status" value="1"/>
</dbReference>
<dbReference type="Gene3D" id="2.60.40.380">
    <property type="entry name" value="Purple acid phosphatase-like, N-terminal"/>
    <property type="match status" value="1"/>
</dbReference>
<feature type="domain" description="Purple acid phosphatase N-terminal" evidence="7">
    <location>
        <begin position="36"/>
        <end position="123"/>
    </location>
</feature>
<dbReference type="Pfam" id="PF16656">
    <property type="entry name" value="Pur_ac_phosph_N"/>
    <property type="match status" value="1"/>
</dbReference>
<dbReference type="Pfam" id="PF14008">
    <property type="entry name" value="Metallophos_C"/>
    <property type="match status" value="1"/>
</dbReference>
<feature type="domain" description="Purple acid phosphatase C-terminal" evidence="6">
    <location>
        <begin position="422"/>
        <end position="483"/>
    </location>
</feature>
<gene>
    <name evidence="8" type="ORF">JAAARDRAFT_142981</name>
</gene>
<evidence type="ECO:0000259" key="7">
    <source>
        <dbReference type="Pfam" id="PF16656"/>
    </source>
</evidence>
<dbReference type="InterPro" id="IPR003961">
    <property type="entry name" value="FN3_dom"/>
</dbReference>
<dbReference type="EMBL" id="KL197775">
    <property type="protein sequence ID" value="KDQ49768.1"/>
    <property type="molecule type" value="Genomic_DNA"/>
</dbReference>
<dbReference type="InterPro" id="IPR004843">
    <property type="entry name" value="Calcineurin-like_PHP"/>
</dbReference>
<evidence type="ECO:0000259" key="5">
    <source>
        <dbReference type="Pfam" id="PF00149"/>
    </source>
</evidence>
<dbReference type="STRING" id="933084.A0A067P4C9"/>
<feature type="domain" description="Calcineurin-like phosphoesterase" evidence="5">
    <location>
        <begin position="174"/>
        <end position="399"/>
    </location>
</feature>
<dbReference type="PANTHER" id="PTHR22953">
    <property type="entry name" value="ACID PHOSPHATASE RELATED"/>
    <property type="match status" value="1"/>
</dbReference>
<dbReference type="InterPro" id="IPR041792">
    <property type="entry name" value="MPP_PAP"/>
</dbReference>
<evidence type="ECO:0000256" key="2">
    <source>
        <dbReference type="ARBA" id="ARBA00022801"/>
    </source>
</evidence>
<keyword evidence="1 4" id="KW-0732">Signal</keyword>
<dbReference type="CDD" id="cd00839">
    <property type="entry name" value="MPP_PAPs"/>
    <property type="match status" value="1"/>
</dbReference>
<dbReference type="GO" id="GO:0003993">
    <property type="term" value="F:acid phosphatase activity"/>
    <property type="evidence" value="ECO:0007669"/>
    <property type="project" value="UniProtKB-EC"/>
</dbReference>
<dbReference type="Gene3D" id="3.60.21.10">
    <property type="match status" value="1"/>
</dbReference>
<dbReference type="HOGENOM" id="CLU_013387_2_2_1"/>
<dbReference type="CDD" id="cd00063">
    <property type="entry name" value="FN3"/>
    <property type="match status" value="1"/>
</dbReference>
<sequence>MYSLFALANLLLSLGTGIAALPSISHVRVPDNSLEPVQIRLAYAGTTGMYISWNTFSYLSNPSVRYGFSPDALYFYASSDTSVTYPTSLTYNNHVKITGLEPNTVYYYQPIFSNSSAIYSFKTGRVAGDPTPYTTAVVVDLGLIGPEGLSTTVGKGAANPLGPNDTNTIQSLMASEDWEFLWHPGDIAYADYWLKEEIQQYIPNTTIAEGYTVYESLLNQFYDEMTPITAAKPWMVGPGNHEANCDNGGTTDKTNNITYTVSICMPGQTNFTGFINHFRMPSEESGGTGNFWYSFDHGMVHYVQFNTETDLGDGLTGPDEVNGTDGEDSGPFGRFKQAQLDWLEYDLQSVDRSKTPWVIAAGHRPWYISGANCTECQEAFEPVFAKYKVDLILSGHVHLYERNAPVNNSVVDPNELNNPTFPWYITNGAAGHYDGLDTLVYPLMNYSRKAFDTAYGWSRLTFHNCTHMTHEFVASANGTILDTATLYKDRTCSSFGW</sequence>
<dbReference type="InterPro" id="IPR025733">
    <property type="entry name" value="PAPs_C"/>
</dbReference>
<dbReference type="AlphaFoldDB" id="A0A067P4C9"/>
<organism evidence="8 9">
    <name type="scientific">Jaapia argillacea MUCL 33604</name>
    <dbReference type="NCBI Taxonomy" id="933084"/>
    <lineage>
        <taxon>Eukaryota</taxon>
        <taxon>Fungi</taxon>
        <taxon>Dikarya</taxon>
        <taxon>Basidiomycota</taxon>
        <taxon>Agaricomycotina</taxon>
        <taxon>Agaricomycetes</taxon>
        <taxon>Agaricomycetidae</taxon>
        <taxon>Jaapiales</taxon>
        <taxon>Jaapiaceae</taxon>
        <taxon>Jaapia</taxon>
    </lineage>
</organism>
<feature type="signal peptide" evidence="4">
    <location>
        <begin position="1"/>
        <end position="19"/>
    </location>
</feature>
<dbReference type="GO" id="GO:0046872">
    <property type="term" value="F:metal ion binding"/>
    <property type="evidence" value="ECO:0007669"/>
    <property type="project" value="InterPro"/>
</dbReference>
<keyword evidence="3" id="KW-0325">Glycoprotein</keyword>
<dbReference type="EC" id="3.1.3.2" evidence="4"/>
<protein>
    <recommendedName>
        <fullName evidence="4">Purple acid phosphatase</fullName>
        <ecNumber evidence="4">3.1.3.2</ecNumber>
    </recommendedName>
</protein>
<keyword evidence="9" id="KW-1185">Reference proteome</keyword>
<feature type="chain" id="PRO_5005103585" description="Purple acid phosphatase" evidence="4">
    <location>
        <begin position="20"/>
        <end position="497"/>
    </location>
</feature>
<dbReference type="InterPro" id="IPR029052">
    <property type="entry name" value="Metallo-depent_PP-like"/>
</dbReference>
<reference evidence="9" key="1">
    <citation type="journal article" date="2014" name="Proc. Natl. Acad. Sci. U.S.A.">
        <title>Extensive sampling of basidiomycete genomes demonstrates inadequacy of the white-rot/brown-rot paradigm for wood decay fungi.</title>
        <authorList>
            <person name="Riley R."/>
            <person name="Salamov A.A."/>
            <person name="Brown D.W."/>
            <person name="Nagy L.G."/>
            <person name="Floudas D."/>
            <person name="Held B.W."/>
            <person name="Levasseur A."/>
            <person name="Lombard V."/>
            <person name="Morin E."/>
            <person name="Otillar R."/>
            <person name="Lindquist E.A."/>
            <person name="Sun H."/>
            <person name="LaButti K.M."/>
            <person name="Schmutz J."/>
            <person name="Jabbour D."/>
            <person name="Luo H."/>
            <person name="Baker S.E."/>
            <person name="Pisabarro A.G."/>
            <person name="Walton J.D."/>
            <person name="Blanchette R.A."/>
            <person name="Henrissat B."/>
            <person name="Martin F."/>
            <person name="Cullen D."/>
            <person name="Hibbett D.S."/>
            <person name="Grigoriev I.V."/>
        </authorList>
    </citation>
    <scope>NUCLEOTIDE SEQUENCE [LARGE SCALE GENOMIC DNA]</scope>
    <source>
        <strain evidence="9">MUCL 33604</strain>
    </source>
</reference>
<comment type="catalytic activity">
    <reaction evidence="4">
        <text>a phosphate monoester + H2O = an alcohol + phosphate</text>
        <dbReference type="Rhea" id="RHEA:15017"/>
        <dbReference type="ChEBI" id="CHEBI:15377"/>
        <dbReference type="ChEBI" id="CHEBI:30879"/>
        <dbReference type="ChEBI" id="CHEBI:43474"/>
        <dbReference type="ChEBI" id="CHEBI:67140"/>
        <dbReference type="EC" id="3.1.3.2"/>
    </reaction>
</comment>
<evidence type="ECO:0000256" key="4">
    <source>
        <dbReference type="RuleBase" id="RU361203"/>
    </source>
</evidence>
<evidence type="ECO:0000259" key="6">
    <source>
        <dbReference type="Pfam" id="PF14008"/>
    </source>
</evidence>
<evidence type="ECO:0000256" key="1">
    <source>
        <dbReference type="ARBA" id="ARBA00022729"/>
    </source>
</evidence>
<accession>A0A067P4C9</accession>
<dbReference type="InterPro" id="IPR015914">
    <property type="entry name" value="PAPs_N"/>
</dbReference>
<dbReference type="InterPro" id="IPR039331">
    <property type="entry name" value="PAPs-like"/>
</dbReference>